<keyword evidence="3" id="KW-1185">Reference proteome</keyword>
<name>A0A6L6YG63_9BURK</name>
<feature type="chain" id="PRO_5026699853" description="Autotransporter domain-containing protein" evidence="1">
    <location>
        <begin position="33"/>
        <end position="1188"/>
    </location>
</feature>
<evidence type="ECO:0008006" key="4">
    <source>
        <dbReference type="Google" id="ProtNLM"/>
    </source>
</evidence>
<dbReference type="InterPro" id="IPR036709">
    <property type="entry name" value="Autotransporte_beta_dom_sf"/>
</dbReference>
<dbReference type="RefSeq" id="WP_160334766.1">
    <property type="nucleotide sequence ID" value="NZ_CALPCR010000004.1"/>
</dbReference>
<evidence type="ECO:0000256" key="1">
    <source>
        <dbReference type="SAM" id="SignalP"/>
    </source>
</evidence>
<feature type="signal peptide" evidence="1">
    <location>
        <begin position="1"/>
        <end position="32"/>
    </location>
</feature>
<gene>
    <name evidence="2" type="ORF">E5987_03820</name>
</gene>
<protein>
    <recommendedName>
        <fullName evidence="4">Autotransporter domain-containing protein</fullName>
    </recommendedName>
</protein>
<accession>A0A6L6YG63</accession>
<comment type="caution">
    <text evidence="2">The sequence shown here is derived from an EMBL/GenBank/DDBJ whole genome shotgun (WGS) entry which is preliminary data.</text>
</comment>
<keyword evidence="1" id="KW-0732">Signal</keyword>
<dbReference type="EMBL" id="WSRP01000008">
    <property type="protein sequence ID" value="MVX56334.1"/>
    <property type="molecule type" value="Genomic_DNA"/>
</dbReference>
<dbReference type="OrthoDB" id="10007818at2"/>
<sequence length="1188" mass="127082">MANKTYRHRRPLSLKRAALALVIALHAVPSFSQEDPFFGETKTNYLETDEEINQYIEDLAKENLILVHISENSPFVGSSPLTMEGAEEIWNAPELSETALNFGMVQSSNDPAARFSKQADILRAVDIKVKSSINDAQGGSAAVLVAEEGADVTFRHHAALSAAIEDGSENTAIRIKGFASASQVFFSEGLTGAVTGSSASFAVLQDKASLLIGGDSLISASADAFVLGSVNSKITVSEGKQLTVNAGGSAFSAAKGGSLILENGASLTVNADQVFSGALNVKVQDSSVVLNGSTLSFTGQYSQNGGSLTLSGDTNLNDGNWHFKEVSITAASKDLFEISAQDFNRESQLQGKITDFTKTSFSEIILTDEAVDLKYLSLASEYYGIGVTYTGELLIDNSVVTGINYSDYKNYLEGKNIGLASVNLNLGEMSELNSERLCIGSIYTKSEVLTLNNSTLVLYGTGRGPMSGTDNWLSVGEFSTLELHGLSYEGTREVQKRAEIDSKVFVSDTGRLLFTGKVTVGPNSAIVNTGEFLIKNGAQTHVYADIFQLDGSARFDKNTSFDSTQGVIVRGGTLDIEGLFTVQSLQLEGGRTSISSQVRAKDFSIGSSSRDVIPTLRLSSDADVVFENAESANASILIEGDEKQGEYASLAIKNWSGSGTEFRVGSNGILILGDGRKDDSIDLTRDVVFQIFDLAQEKFSSVLAVNDTFVLSKENSIIVGLSNEREAHAGLTFESGAVFILKHRTGRPAFSSEDGTAPVFKEGSGIFVLDPFGTNQLTDSTIQEFEGSDTVQLISANRNVSLVLENREDGWFIDREKAVVITTNFVYPQLQGWLYSNTEGFTIDSDNAAQRFFARVDNETFMAPHYSAALIGQATLLPSLLGTRLNMFRSGEGLRSAIGTEAIRLYDKPEGSTHIFGGAEGGFFSSRKAGGYLLGGAYRANSENVRLGMAHKTESGYSVVAAAEYTHISSKSRHAVLEASGKQNVTAVNGMISKDFGDFIVGVNAGAGLSRGNITADLPAAMQLERMKAKVDDYYLTGGISGSYRIIDGLSIAIEPQIWTLLKTTEHTKIGSQKAFEFKSRAQVFAEIPAVVRGSVEIGSIGGYRFSLNGEAGGSIRVGQLDKKGELRAVGTQARESISQKEINRWSGFAGAGLKVRSGSAEATLAAKAALGDGRIDSQVIFKADWKF</sequence>
<evidence type="ECO:0000313" key="3">
    <source>
        <dbReference type="Proteomes" id="UP000472580"/>
    </source>
</evidence>
<organism evidence="2 3">
    <name type="scientific">Parasutterella muris</name>
    <dbReference type="NCBI Taxonomy" id="2565572"/>
    <lineage>
        <taxon>Bacteria</taxon>
        <taxon>Pseudomonadati</taxon>
        <taxon>Pseudomonadota</taxon>
        <taxon>Betaproteobacteria</taxon>
        <taxon>Burkholderiales</taxon>
        <taxon>Sutterellaceae</taxon>
        <taxon>Parasutterella</taxon>
    </lineage>
</organism>
<dbReference type="SUPFAM" id="SSF103515">
    <property type="entry name" value="Autotransporter"/>
    <property type="match status" value="1"/>
</dbReference>
<reference evidence="2 3" key="1">
    <citation type="submission" date="2019-12" db="EMBL/GenBank/DDBJ databases">
        <title>Microbes associate with the intestines of laboratory mice.</title>
        <authorList>
            <person name="Navarre W."/>
            <person name="Wong E."/>
        </authorList>
    </citation>
    <scope>NUCLEOTIDE SEQUENCE [LARGE SCALE GENOMIC DNA]</scope>
    <source>
        <strain evidence="2 3">NM82_D38</strain>
    </source>
</reference>
<evidence type="ECO:0000313" key="2">
    <source>
        <dbReference type="EMBL" id="MVX56334.1"/>
    </source>
</evidence>
<proteinExistence type="predicted"/>
<dbReference type="Proteomes" id="UP000472580">
    <property type="component" value="Unassembled WGS sequence"/>
</dbReference>
<dbReference type="AlphaFoldDB" id="A0A6L6YG63"/>